<name>A0ABS6TFW7_9ENTE</name>
<accession>A0ABS6TFW7</accession>
<keyword evidence="1" id="KW-0472">Membrane</keyword>
<sequence length="243" mass="27753">MSKKINGFHLKIIAIIAMTLNHIGTGFHLGQYSQAGYFFTETIGKLTFPIMAYLLVEGFHYTRNRKKYALRLAAFWLISIVPFQLLFHPTQPFLVTSLVNNIFFSLLMGLLLLMVTEKIESSAIRGLLVFLFAFATMVSDWSIIGVLMIYGFYRIKDPKKKIIIPVLYTTAGLVFLYFSAYLVKPATVPLYIVLSGLGILLVIPLLLSYNGKRGYSPAWVKWGFYLFYPAHLLLLVLIRFWLS</sequence>
<feature type="transmembrane region" description="Helical" evidence="1">
    <location>
        <begin position="93"/>
        <end position="115"/>
    </location>
</feature>
<dbReference type="Proteomes" id="UP000774130">
    <property type="component" value="Unassembled WGS sequence"/>
</dbReference>
<keyword evidence="3" id="KW-1185">Reference proteome</keyword>
<evidence type="ECO:0000313" key="2">
    <source>
        <dbReference type="EMBL" id="MBV7391796.1"/>
    </source>
</evidence>
<keyword evidence="1" id="KW-1133">Transmembrane helix</keyword>
<feature type="transmembrane region" description="Helical" evidence="1">
    <location>
        <begin position="12"/>
        <end position="29"/>
    </location>
</feature>
<feature type="transmembrane region" description="Helical" evidence="1">
    <location>
        <begin position="222"/>
        <end position="242"/>
    </location>
</feature>
<organism evidence="2 3">
    <name type="scientific">Enterococcus alishanensis</name>
    <dbReference type="NCBI Taxonomy" id="1303817"/>
    <lineage>
        <taxon>Bacteria</taxon>
        <taxon>Bacillati</taxon>
        <taxon>Bacillota</taxon>
        <taxon>Bacilli</taxon>
        <taxon>Lactobacillales</taxon>
        <taxon>Enterococcaceae</taxon>
        <taxon>Enterococcus</taxon>
    </lineage>
</organism>
<protein>
    <submittedName>
        <fullName evidence="2">Conjugal transfer protein TraX</fullName>
    </submittedName>
</protein>
<dbReference type="EMBL" id="JAHUZB010000006">
    <property type="protein sequence ID" value="MBV7391796.1"/>
    <property type="molecule type" value="Genomic_DNA"/>
</dbReference>
<proteinExistence type="predicted"/>
<feature type="transmembrane region" description="Helical" evidence="1">
    <location>
        <begin position="68"/>
        <end position="87"/>
    </location>
</feature>
<feature type="transmembrane region" description="Helical" evidence="1">
    <location>
        <begin position="190"/>
        <end position="210"/>
    </location>
</feature>
<feature type="transmembrane region" description="Helical" evidence="1">
    <location>
        <begin position="127"/>
        <end position="150"/>
    </location>
</feature>
<evidence type="ECO:0000256" key="1">
    <source>
        <dbReference type="SAM" id="Phobius"/>
    </source>
</evidence>
<feature type="transmembrane region" description="Helical" evidence="1">
    <location>
        <begin position="35"/>
        <end position="56"/>
    </location>
</feature>
<dbReference type="InterPro" id="IPR008875">
    <property type="entry name" value="TraX"/>
</dbReference>
<gene>
    <name evidence="2" type="ORF">KUA55_13995</name>
</gene>
<feature type="transmembrane region" description="Helical" evidence="1">
    <location>
        <begin position="162"/>
        <end position="183"/>
    </location>
</feature>
<evidence type="ECO:0000313" key="3">
    <source>
        <dbReference type="Proteomes" id="UP000774130"/>
    </source>
</evidence>
<dbReference type="Pfam" id="PF05857">
    <property type="entry name" value="TraX"/>
    <property type="match status" value="1"/>
</dbReference>
<keyword evidence="1" id="KW-0812">Transmembrane</keyword>
<reference evidence="2 3" key="1">
    <citation type="submission" date="2021-06" db="EMBL/GenBank/DDBJ databases">
        <title>Enterococcus alishanensis sp. nov., a novel lactic acid bacterium isolated from fresh coffee beans.</title>
        <authorList>
            <person name="Chen Y.-S."/>
        </authorList>
    </citation>
    <scope>NUCLEOTIDE SEQUENCE [LARGE SCALE GENOMIC DNA]</scope>
    <source>
        <strain evidence="2 3">ALS3</strain>
    </source>
</reference>
<comment type="caution">
    <text evidence="2">The sequence shown here is derived from an EMBL/GenBank/DDBJ whole genome shotgun (WGS) entry which is preliminary data.</text>
</comment>
<dbReference type="RefSeq" id="WP_218327007.1">
    <property type="nucleotide sequence ID" value="NZ_JAHUZB010000006.1"/>
</dbReference>